<dbReference type="Proteomes" id="UP001166286">
    <property type="component" value="Unassembled WGS sequence"/>
</dbReference>
<dbReference type="EMBL" id="JAFEKC020000015">
    <property type="protein sequence ID" value="KAK0510733.1"/>
    <property type="molecule type" value="Genomic_DNA"/>
</dbReference>
<dbReference type="PIRSF" id="PIRSF016089">
    <property type="entry name" value="SPC22"/>
    <property type="match status" value="1"/>
</dbReference>
<comment type="similarity">
    <text evidence="2 9">Belongs to the SPCS3 family.</text>
</comment>
<keyword evidence="7 9" id="KW-0472">Membrane</keyword>
<sequence>MHSTLVRVQNVFGFFTTVAFCTALLTALSVLLIPQHPRASIELRNVQVVKGRPHYYSPKKEEYAHIKFDLDADFTSLFNWNTKQIFVWVTATYPSSKTSSSAPPSQAIIWDTIINSRSQSHPFNPLQLIKSATTPTKKSSKAKSPTKKKDPELEPGIIRLKNSKPKYQITDISGILSERTNVTLEVGWNVQPWVGALTWTLPEGMEIGRWKGVKGGKSKAFDMPPLKGKTASSETVVASGGTPKAAEASAVI</sequence>
<comment type="function">
    <text evidence="8">Essential component of the signal peptidase complex (SPC) which catalyzes the cleavage of N-terminal signal sequences from nascent proteins as they are translocated into the lumen of the endoplasmic reticulum. Essential for the SPC catalytic activity, possibly by stabilizing and positioning the active center of the complex close to the lumenal surface. Essential for viability.</text>
</comment>
<reference evidence="12" key="1">
    <citation type="submission" date="2023-03" db="EMBL/GenBank/DDBJ databases">
        <title>Complete genome of Cladonia borealis.</title>
        <authorList>
            <person name="Park H."/>
        </authorList>
    </citation>
    <scope>NUCLEOTIDE SEQUENCE</scope>
    <source>
        <strain evidence="12">ANT050790</strain>
    </source>
</reference>
<evidence type="ECO:0000256" key="10">
    <source>
        <dbReference type="SAM" id="MobiDB-lite"/>
    </source>
</evidence>
<evidence type="ECO:0000256" key="9">
    <source>
        <dbReference type="PIRNR" id="PIRNR016089"/>
    </source>
</evidence>
<evidence type="ECO:0000313" key="12">
    <source>
        <dbReference type="EMBL" id="KAK0510733.1"/>
    </source>
</evidence>
<evidence type="ECO:0000256" key="2">
    <source>
        <dbReference type="ARBA" id="ARBA00009289"/>
    </source>
</evidence>
<dbReference type="PANTHER" id="PTHR12804">
    <property type="entry name" value="MICROSOMAL SIGNAL PEPTIDASE 23 KD SUBUNIT SPC22/23"/>
    <property type="match status" value="1"/>
</dbReference>
<gene>
    <name evidence="12" type="ORF">JMJ35_007165</name>
</gene>
<name>A0AA39V059_9LECA</name>
<dbReference type="GO" id="GO:0045047">
    <property type="term" value="P:protein targeting to ER"/>
    <property type="evidence" value="ECO:0007669"/>
    <property type="project" value="TreeGrafter"/>
</dbReference>
<dbReference type="PANTHER" id="PTHR12804:SF0">
    <property type="entry name" value="SIGNAL PEPTIDASE COMPLEX SUBUNIT 3"/>
    <property type="match status" value="1"/>
</dbReference>
<feature type="region of interest" description="Disordered" evidence="10">
    <location>
        <begin position="216"/>
        <end position="252"/>
    </location>
</feature>
<evidence type="ECO:0000256" key="3">
    <source>
        <dbReference type="ARBA" id="ARBA00022692"/>
    </source>
</evidence>
<feature type="region of interest" description="Disordered" evidence="10">
    <location>
        <begin position="128"/>
        <end position="157"/>
    </location>
</feature>
<dbReference type="AlphaFoldDB" id="A0AA39V059"/>
<proteinExistence type="inferred from homology"/>
<dbReference type="InterPro" id="IPR007653">
    <property type="entry name" value="SPC3"/>
</dbReference>
<comment type="subcellular location">
    <subcellularLocation>
        <location evidence="1">Endoplasmic reticulum membrane</location>
        <topology evidence="1">Single-pass type II membrane protein</topology>
    </subcellularLocation>
</comment>
<evidence type="ECO:0000313" key="13">
    <source>
        <dbReference type="Proteomes" id="UP001166286"/>
    </source>
</evidence>
<evidence type="ECO:0000256" key="8">
    <source>
        <dbReference type="ARBA" id="ARBA00045670"/>
    </source>
</evidence>
<keyword evidence="5" id="KW-0735">Signal-anchor</keyword>
<keyword evidence="13" id="KW-1185">Reference proteome</keyword>
<evidence type="ECO:0000256" key="6">
    <source>
        <dbReference type="ARBA" id="ARBA00022989"/>
    </source>
</evidence>
<accession>A0AA39V059</accession>
<evidence type="ECO:0000256" key="5">
    <source>
        <dbReference type="ARBA" id="ARBA00022968"/>
    </source>
</evidence>
<organism evidence="12 13">
    <name type="scientific">Cladonia borealis</name>
    <dbReference type="NCBI Taxonomy" id="184061"/>
    <lineage>
        <taxon>Eukaryota</taxon>
        <taxon>Fungi</taxon>
        <taxon>Dikarya</taxon>
        <taxon>Ascomycota</taxon>
        <taxon>Pezizomycotina</taxon>
        <taxon>Lecanoromycetes</taxon>
        <taxon>OSLEUM clade</taxon>
        <taxon>Lecanoromycetidae</taxon>
        <taxon>Lecanorales</taxon>
        <taxon>Lecanorineae</taxon>
        <taxon>Cladoniaceae</taxon>
        <taxon>Cladonia</taxon>
    </lineage>
</organism>
<protein>
    <recommendedName>
        <fullName evidence="9">Signal peptidase subunit 3</fullName>
    </recommendedName>
</protein>
<dbReference type="GO" id="GO:0006465">
    <property type="term" value="P:signal peptide processing"/>
    <property type="evidence" value="ECO:0007669"/>
    <property type="project" value="UniProtKB-UniRule"/>
</dbReference>
<dbReference type="GO" id="GO:0005787">
    <property type="term" value="C:signal peptidase complex"/>
    <property type="evidence" value="ECO:0007669"/>
    <property type="project" value="UniProtKB-UniRule"/>
</dbReference>
<feature type="transmembrane region" description="Helical" evidence="11">
    <location>
        <begin position="12"/>
        <end position="34"/>
    </location>
</feature>
<comment type="caution">
    <text evidence="12">The sequence shown here is derived from an EMBL/GenBank/DDBJ whole genome shotgun (WGS) entry which is preliminary data.</text>
</comment>
<dbReference type="Pfam" id="PF04573">
    <property type="entry name" value="SPC22"/>
    <property type="match status" value="2"/>
</dbReference>
<evidence type="ECO:0000256" key="4">
    <source>
        <dbReference type="ARBA" id="ARBA00022824"/>
    </source>
</evidence>
<keyword evidence="3 11" id="KW-0812">Transmembrane</keyword>
<evidence type="ECO:0000256" key="1">
    <source>
        <dbReference type="ARBA" id="ARBA00004648"/>
    </source>
</evidence>
<keyword evidence="6 11" id="KW-1133">Transmembrane helix</keyword>
<evidence type="ECO:0000256" key="11">
    <source>
        <dbReference type="SAM" id="Phobius"/>
    </source>
</evidence>
<keyword evidence="4 9" id="KW-0256">Endoplasmic reticulum</keyword>
<evidence type="ECO:0000256" key="7">
    <source>
        <dbReference type="ARBA" id="ARBA00023136"/>
    </source>
</evidence>